<comment type="caution">
    <text evidence="2">The sequence shown here is derived from an EMBL/GenBank/DDBJ whole genome shotgun (WGS) entry which is preliminary data.</text>
</comment>
<dbReference type="Proteomes" id="UP001159370">
    <property type="component" value="Unassembled WGS sequence"/>
</dbReference>
<sequence>MYIISRLGDILAMVVHVLGMVDSYPHTGARGDGSHVPEYPDTLPAF</sequence>
<dbReference type="RefSeq" id="WP_280700820.1">
    <property type="nucleotide sequence ID" value="NZ_JANQDL010000089.1"/>
</dbReference>
<protein>
    <submittedName>
        <fullName evidence="2">Uncharacterized protein</fullName>
    </submittedName>
</protein>
<evidence type="ECO:0000313" key="2">
    <source>
        <dbReference type="EMBL" id="MDH6064659.1"/>
    </source>
</evidence>
<accession>A0AA43H040</accession>
<dbReference type="AlphaFoldDB" id="A0AA43H040"/>
<evidence type="ECO:0000313" key="3">
    <source>
        <dbReference type="Proteomes" id="UP001159370"/>
    </source>
</evidence>
<gene>
    <name evidence="2" type="ORF">NWP23_12975</name>
</gene>
<dbReference type="EMBL" id="JANQDL010000089">
    <property type="protein sequence ID" value="MDH6064659.1"/>
    <property type="molecule type" value="Genomic_DNA"/>
</dbReference>
<name>A0AA43H040_9CYAN</name>
<feature type="region of interest" description="Disordered" evidence="1">
    <location>
        <begin position="26"/>
        <end position="46"/>
    </location>
</feature>
<evidence type="ECO:0000256" key="1">
    <source>
        <dbReference type="SAM" id="MobiDB-lite"/>
    </source>
</evidence>
<reference evidence="2 3" key="1">
    <citation type="journal article" date="2023" name="J. Phycol.">
        <title>Chrysosporum ovalisporum is synonymous with the true-branching cyanobacterium Umezakia natans (Nostocales/Aphanizomenonaceae).</title>
        <authorList>
            <person name="McGregor G.B."/>
            <person name="Sendall B.C."/>
            <person name="Niiyama Y."/>
            <person name="Tuji A."/>
            <person name="Willis A."/>
        </authorList>
    </citation>
    <scope>NUCLEOTIDE SEQUENCE [LARGE SCALE GENOMIC DNA]</scope>
    <source>
        <strain evidence="2 3">FSS-62</strain>
    </source>
</reference>
<organism evidence="2 3">
    <name type="scientific">Umezakia ovalisporum FSS-62</name>
    <dbReference type="NCBI Taxonomy" id="2971776"/>
    <lineage>
        <taxon>Bacteria</taxon>
        <taxon>Bacillati</taxon>
        <taxon>Cyanobacteriota</taxon>
        <taxon>Cyanophyceae</taxon>
        <taxon>Nostocales</taxon>
        <taxon>Nodulariaceae</taxon>
        <taxon>Umezakia</taxon>
    </lineage>
</organism>
<proteinExistence type="predicted"/>